<name>A0AAD4Q994_9AGAM</name>
<dbReference type="EMBL" id="JAKELL010000016">
    <property type="protein sequence ID" value="KAH8993960.1"/>
    <property type="molecule type" value="Genomic_DNA"/>
</dbReference>
<accession>A0AAD4Q994</accession>
<sequence>MDLCKANPREYQRQAIDAEIKSLKESIRVLRYRRNALAPVSSLPTEVTAAIFSFLYLPVWPMSVVNGATLHSIYPSSGITSISPSTAPLYLEARVPTYLWDGPRFIAFQKELQCHVSHICHLSISAEPFHLFRTLEGLISPAPTLEYLSLSIDKYRPRTPSRVSVPDTLFDGATPRLSCLKLRNCNISWKSPLLKGIENLEILMLSVNAKPSLAVWLDALDEMPQLKTLVLHSASPSGLFQFNIERTVTLPFLTHFDFSNSAEACALALAHLILPALTSLCLTAQSELPNGGDLQKLLPYVNRHSHGPQDTRPLQSVLIRGDRSRVDVFAWPVDIDVEVHNSFTSCAPKPSARVAFSVTSEDWFIPTTHIEVLDATMAALPLDNLLTLTAQHHTRICEQMWRRHAPRWPLLKRVRLAPPAARGFREMVLQDNGRGGFPLLPSLTKLDLIGTTLSAHRTLRLCDALMMRVEQGVPLEALDLTTCFATSRTVRLLGEIVVDVWGPADDFDTEESILFASDSAAGDPFVPDNDSGTEDYLDDDEDDFHTSDDDG</sequence>
<reference evidence="2" key="1">
    <citation type="submission" date="2022-01" db="EMBL/GenBank/DDBJ databases">
        <title>Comparative genomics reveals a dynamic genome evolution in the ectomycorrhizal milk-cap (Lactarius) mushrooms.</title>
        <authorList>
            <consortium name="DOE Joint Genome Institute"/>
            <person name="Lebreton A."/>
            <person name="Tang N."/>
            <person name="Kuo A."/>
            <person name="LaButti K."/>
            <person name="Drula E."/>
            <person name="Barry K."/>
            <person name="Clum A."/>
            <person name="Lipzen A."/>
            <person name="Mousain D."/>
            <person name="Ng V."/>
            <person name="Wang R."/>
            <person name="Wang X."/>
            <person name="Dai Y."/>
            <person name="Henrissat B."/>
            <person name="Grigoriev I.V."/>
            <person name="Guerin-Laguette A."/>
            <person name="Yu F."/>
            <person name="Martin F.M."/>
        </authorList>
    </citation>
    <scope>NUCLEOTIDE SEQUENCE</scope>
    <source>
        <strain evidence="2">QP</strain>
    </source>
</reference>
<feature type="compositionally biased region" description="Acidic residues" evidence="1">
    <location>
        <begin position="531"/>
        <end position="543"/>
    </location>
</feature>
<dbReference type="Gene3D" id="3.80.10.10">
    <property type="entry name" value="Ribonuclease Inhibitor"/>
    <property type="match status" value="1"/>
</dbReference>
<organism evidence="2 3">
    <name type="scientific">Lactarius akahatsu</name>
    <dbReference type="NCBI Taxonomy" id="416441"/>
    <lineage>
        <taxon>Eukaryota</taxon>
        <taxon>Fungi</taxon>
        <taxon>Dikarya</taxon>
        <taxon>Basidiomycota</taxon>
        <taxon>Agaricomycotina</taxon>
        <taxon>Agaricomycetes</taxon>
        <taxon>Russulales</taxon>
        <taxon>Russulaceae</taxon>
        <taxon>Lactarius</taxon>
    </lineage>
</organism>
<dbReference type="AlphaFoldDB" id="A0AAD4Q994"/>
<evidence type="ECO:0000313" key="2">
    <source>
        <dbReference type="EMBL" id="KAH8993960.1"/>
    </source>
</evidence>
<proteinExistence type="predicted"/>
<evidence type="ECO:0000313" key="3">
    <source>
        <dbReference type="Proteomes" id="UP001201163"/>
    </source>
</evidence>
<feature type="region of interest" description="Disordered" evidence="1">
    <location>
        <begin position="518"/>
        <end position="551"/>
    </location>
</feature>
<dbReference type="InterPro" id="IPR032675">
    <property type="entry name" value="LRR_dom_sf"/>
</dbReference>
<dbReference type="Proteomes" id="UP001201163">
    <property type="component" value="Unassembled WGS sequence"/>
</dbReference>
<protein>
    <recommendedName>
        <fullName evidence="4">F-box domain-containing protein</fullName>
    </recommendedName>
</protein>
<keyword evidence="3" id="KW-1185">Reference proteome</keyword>
<evidence type="ECO:0008006" key="4">
    <source>
        <dbReference type="Google" id="ProtNLM"/>
    </source>
</evidence>
<dbReference type="SUPFAM" id="SSF52047">
    <property type="entry name" value="RNI-like"/>
    <property type="match status" value="1"/>
</dbReference>
<comment type="caution">
    <text evidence="2">The sequence shown here is derived from an EMBL/GenBank/DDBJ whole genome shotgun (WGS) entry which is preliminary data.</text>
</comment>
<gene>
    <name evidence="2" type="ORF">EDB92DRAFT_1944240</name>
</gene>
<evidence type="ECO:0000256" key="1">
    <source>
        <dbReference type="SAM" id="MobiDB-lite"/>
    </source>
</evidence>